<dbReference type="GO" id="GO:0016491">
    <property type="term" value="F:oxidoreductase activity"/>
    <property type="evidence" value="ECO:0007669"/>
    <property type="project" value="InterPro"/>
</dbReference>
<dbReference type="InterPro" id="IPR013149">
    <property type="entry name" value="ADH-like_C"/>
</dbReference>
<evidence type="ECO:0000313" key="3">
    <source>
        <dbReference type="Proteomes" id="UP000053732"/>
    </source>
</evidence>
<feature type="domain" description="Enoyl reductase (ER)" evidence="1">
    <location>
        <begin position="42"/>
        <end position="382"/>
    </location>
</feature>
<name>A0A0G4PQF7_PENC3</name>
<dbReference type="PANTHER" id="PTHR45033:SF2">
    <property type="entry name" value="ZINC-TYPE ALCOHOL DEHYDROGENASE-LIKE PROTEIN C1773.06C"/>
    <property type="match status" value="1"/>
</dbReference>
<gene>
    <name evidence="2" type="ORF">PCAMFM013_S029g000045</name>
</gene>
<dbReference type="InterPro" id="IPR036291">
    <property type="entry name" value="NAD(P)-bd_dom_sf"/>
</dbReference>
<dbReference type="InterPro" id="IPR013154">
    <property type="entry name" value="ADH-like_N"/>
</dbReference>
<dbReference type="PANTHER" id="PTHR45033">
    <property type="match status" value="1"/>
</dbReference>
<dbReference type="Gene3D" id="3.90.180.10">
    <property type="entry name" value="Medium-chain alcohol dehydrogenases, catalytic domain"/>
    <property type="match status" value="1"/>
</dbReference>
<evidence type="ECO:0000259" key="1">
    <source>
        <dbReference type="SMART" id="SM00829"/>
    </source>
</evidence>
<dbReference type="Gene3D" id="3.40.50.720">
    <property type="entry name" value="NAD(P)-binding Rossmann-like Domain"/>
    <property type="match status" value="1"/>
</dbReference>
<dbReference type="CDD" id="cd08276">
    <property type="entry name" value="MDR7"/>
    <property type="match status" value="1"/>
</dbReference>
<dbReference type="SMART" id="SM00829">
    <property type="entry name" value="PKS_ER"/>
    <property type="match status" value="1"/>
</dbReference>
<accession>A0A0G4PQF7</accession>
<dbReference type="Pfam" id="PF00107">
    <property type="entry name" value="ADH_zinc_N"/>
    <property type="match status" value="1"/>
</dbReference>
<keyword evidence="3" id="KW-1185">Reference proteome</keyword>
<evidence type="ECO:0000313" key="2">
    <source>
        <dbReference type="EMBL" id="CRL28629.1"/>
    </source>
</evidence>
<sequence>MSLVLSDFDIFFYHHYNPLHFPNTTTTSSNMARQWVLTGQEGFETSLEYQHDVKIPSPHELGPHDVLVRMHAASLNYRELVIAGPMGINGPITPPVIPGCDGAGIVEGIGSSVQDFHLGDRVLTHVSAKFVESRGDDALAGIADAAACLGQGSDGTLRSHGVFSDAGLVHAPKSLDWLPAATLTCTWTTAWNALFGLKGREAGPGSWVLIQGTGGVSIAALQLAVAVGATVIATTSSEEKAARLKTLGATHVINYLANPKSWGEEARGLTPGGRGVDFVIDVGGNETLPNSLAAVRVDGIVLVVGQVGESSVDVVPMFAALLHTCIVRGILAASRNQFRELVRFIDEHEIVPAVDDVVFELAEVKSAYRRLKEKKHFAKVLIKID</sequence>
<reference evidence="2 3" key="1">
    <citation type="journal article" date="2014" name="Nat. Commun.">
        <title>Multiple recent horizontal transfers of a large genomic region in cheese making fungi.</title>
        <authorList>
            <person name="Cheeseman K."/>
            <person name="Ropars J."/>
            <person name="Renault P."/>
            <person name="Dupont J."/>
            <person name="Gouzy J."/>
            <person name="Branca A."/>
            <person name="Abraham A.L."/>
            <person name="Ceppi M."/>
            <person name="Conseiller E."/>
            <person name="Debuchy R."/>
            <person name="Malagnac F."/>
            <person name="Goarin A."/>
            <person name="Silar P."/>
            <person name="Lacoste S."/>
            <person name="Sallet E."/>
            <person name="Bensimon A."/>
            <person name="Giraud T."/>
            <person name="Brygoo Y."/>
        </authorList>
    </citation>
    <scope>NUCLEOTIDE SEQUENCE [LARGE SCALE GENOMIC DNA]</scope>
    <source>
        <strain evidence="3">FM 013</strain>
    </source>
</reference>
<dbReference type="EMBL" id="HG793162">
    <property type="protein sequence ID" value="CRL28629.1"/>
    <property type="molecule type" value="Genomic_DNA"/>
</dbReference>
<organism evidence="2 3">
    <name type="scientific">Penicillium camemberti (strain FM 013)</name>
    <dbReference type="NCBI Taxonomy" id="1429867"/>
    <lineage>
        <taxon>Eukaryota</taxon>
        <taxon>Fungi</taxon>
        <taxon>Dikarya</taxon>
        <taxon>Ascomycota</taxon>
        <taxon>Pezizomycotina</taxon>
        <taxon>Eurotiomycetes</taxon>
        <taxon>Eurotiomycetidae</taxon>
        <taxon>Eurotiales</taxon>
        <taxon>Aspergillaceae</taxon>
        <taxon>Penicillium</taxon>
    </lineage>
</organism>
<dbReference type="SUPFAM" id="SSF51735">
    <property type="entry name" value="NAD(P)-binding Rossmann-fold domains"/>
    <property type="match status" value="1"/>
</dbReference>
<dbReference type="STRING" id="1429867.A0A0G4PQF7"/>
<proteinExistence type="predicted"/>
<dbReference type="InterPro" id="IPR011032">
    <property type="entry name" value="GroES-like_sf"/>
</dbReference>
<dbReference type="Pfam" id="PF08240">
    <property type="entry name" value="ADH_N"/>
    <property type="match status" value="1"/>
</dbReference>
<dbReference type="InterPro" id="IPR052711">
    <property type="entry name" value="Zinc_ADH-like"/>
</dbReference>
<dbReference type="AlphaFoldDB" id="A0A0G4PQF7"/>
<protein>
    <submittedName>
        <fullName evidence="2">Alcohol dehydrogenase superfamily, zinc-containing</fullName>
    </submittedName>
</protein>
<dbReference type="InterPro" id="IPR020843">
    <property type="entry name" value="ER"/>
</dbReference>
<dbReference type="SUPFAM" id="SSF50129">
    <property type="entry name" value="GroES-like"/>
    <property type="match status" value="1"/>
</dbReference>
<dbReference type="Proteomes" id="UP000053732">
    <property type="component" value="Unassembled WGS sequence"/>
</dbReference>